<evidence type="ECO:0000256" key="4">
    <source>
        <dbReference type="SAM" id="MobiDB-lite"/>
    </source>
</evidence>
<dbReference type="InterPro" id="IPR006630">
    <property type="entry name" value="La_HTH"/>
</dbReference>
<dbReference type="EMBL" id="CAQQ02095438">
    <property type="status" value="NOT_ANNOTATED_CDS"/>
    <property type="molecule type" value="Genomic_DNA"/>
</dbReference>
<feature type="compositionally biased region" description="Basic and acidic residues" evidence="4">
    <location>
        <begin position="536"/>
        <end position="546"/>
    </location>
</feature>
<feature type="compositionally biased region" description="Polar residues" evidence="4">
    <location>
        <begin position="604"/>
        <end position="627"/>
    </location>
</feature>
<dbReference type="EnsemblMetazoa" id="MESCA007185-RA">
    <property type="protein sequence ID" value="MESCA007185-PA"/>
    <property type="gene ID" value="MESCA007185"/>
</dbReference>
<evidence type="ECO:0000313" key="7">
    <source>
        <dbReference type="Proteomes" id="UP000015102"/>
    </source>
</evidence>
<dbReference type="HOGENOM" id="CLU_003957_0_0_1"/>
<dbReference type="SMART" id="SM00715">
    <property type="entry name" value="LA"/>
    <property type="match status" value="1"/>
</dbReference>
<dbReference type="AlphaFoldDB" id="T1GTY6"/>
<feature type="region of interest" description="Disordered" evidence="4">
    <location>
        <begin position="502"/>
        <end position="587"/>
    </location>
</feature>
<feature type="compositionally biased region" description="Basic and acidic residues" evidence="4">
    <location>
        <begin position="100"/>
        <end position="110"/>
    </location>
</feature>
<feature type="region of interest" description="Disordered" evidence="4">
    <location>
        <begin position="100"/>
        <end position="170"/>
    </location>
</feature>
<evidence type="ECO:0000259" key="5">
    <source>
        <dbReference type="PROSITE" id="PS50961"/>
    </source>
</evidence>
<feature type="compositionally biased region" description="Polar residues" evidence="4">
    <location>
        <begin position="325"/>
        <end position="345"/>
    </location>
</feature>
<name>T1GTY6_MEGSC</name>
<dbReference type="GO" id="GO:0048255">
    <property type="term" value="P:mRNA stabilization"/>
    <property type="evidence" value="ECO:0007669"/>
    <property type="project" value="InterPro"/>
</dbReference>
<dbReference type="InterPro" id="IPR045180">
    <property type="entry name" value="La_dom_prot"/>
</dbReference>
<dbReference type="Pfam" id="PF05383">
    <property type="entry name" value="La"/>
    <property type="match status" value="1"/>
</dbReference>
<evidence type="ECO:0000256" key="1">
    <source>
        <dbReference type="ARBA" id="ARBA00022884"/>
    </source>
</evidence>
<reference evidence="6" key="2">
    <citation type="submission" date="2015-06" db="UniProtKB">
        <authorList>
            <consortium name="EnsemblMetazoa"/>
        </authorList>
    </citation>
    <scope>IDENTIFICATION</scope>
</reference>
<dbReference type="InterPro" id="IPR006607">
    <property type="entry name" value="DM15"/>
</dbReference>
<feature type="compositionally biased region" description="Low complexity" evidence="4">
    <location>
        <begin position="287"/>
        <end position="306"/>
    </location>
</feature>
<sequence>MDALSVKEAIKKQVEYYFSEENLKGDFFLRRKMDADGFIPVTLIASFHRVLAMTADIAVILQAIKESDNLELVDGFKVRTKTDPKIWPITDSVANDMKAAMEKSEKKNNMKNELQGKSSQEQKQSYSQEQQTPTTQQPQEPLVAMPRNSKQIGKPATSTNNNNNNNITNANHNIGLAQHLKGIAGFVKKTDGGKSEAKTNDNNNSSTTTATAKTTTSTTKKVNDSTTTVKTTTTTTTKKVVKNANVIVGNGKSSMTDDDEDENNKEVEENSWKEVKRRTKQTGVTASSNNNSNNSNSTNYNSLQSSTKLAKNSTSTSVATPASANQNSIGASNSGSHKQQSSNINIPAAGDSNAAANDFNEKEELDFQFDEELEMPPTSGRVNNFTDQYGFTDDESDYEFTDHDVNKLLIVSQIPSRQPKHEGYDRTADFSSRTKITQDLEQVINDGLNNYEDELWVDTHLEQVINDGLNNYEDELWVDTRTQNDYKTVNVISQEVFEKLAGGGHAKKSNKQQKTPPPPPSIYYDDTNETLNDTLTSEHSDFDADKTLTPNSKFSRRTRFYAAPKRQQIDPRTPRKRKTRHSSNPPVEAHVGWLLDTVEHRPRTSSMGSSAGTSPNTAGSSYGSVPQSLPIFQHPSHALLKENNFTQQVYHKYHSRCLKERRRLGY</sequence>
<dbReference type="GO" id="GO:0000339">
    <property type="term" value="F:RNA cap binding"/>
    <property type="evidence" value="ECO:0007669"/>
    <property type="project" value="InterPro"/>
</dbReference>
<dbReference type="PANTHER" id="PTHR22792">
    <property type="entry name" value="LUPUS LA PROTEIN-RELATED"/>
    <property type="match status" value="1"/>
</dbReference>
<dbReference type="Pfam" id="PF21071">
    <property type="entry name" value="LARP1_HEAT"/>
    <property type="match status" value="1"/>
</dbReference>
<feature type="region of interest" description="Disordered" evidence="4">
    <location>
        <begin position="601"/>
        <end position="629"/>
    </location>
</feature>
<dbReference type="FunFam" id="1.10.10.10:FF:000131">
    <property type="entry name" value="la-related protein 1B isoform X2"/>
    <property type="match status" value="1"/>
</dbReference>
<organism evidence="6 7">
    <name type="scientific">Megaselia scalaris</name>
    <name type="common">Humpbacked fly</name>
    <name type="synonym">Phora scalaris</name>
    <dbReference type="NCBI Taxonomy" id="36166"/>
    <lineage>
        <taxon>Eukaryota</taxon>
        <taxon>Metazoa</taxon>
        <taxon>Ecdysozoa</taxon>
        <taxon>Arthropoda</taxon>
        <taxon>Hexapoda</taxon>
        <taxon>Insecta</taxon>
        <taxon>Pterygota</taxon>
        <taxon>Neoptera</taxon>
        <taxon>Endopterygota</taxon>
        <taxon>Diptera</taxon>
        <taxon>Brachycera</taxon>
        <taxon>Muscomorpha</taxon>
        <taxon>Platypezoidea</taxon>
        <taxon>Phoridae</taxon>
        <taxon>Megaseliini</taxon>
        <taxon>Megaselia</taxon>
    </lineage>
</organism>
<feature type="region of interest" description="Disordered" evidence="4">
    <location>
        <begin position="247"/>
        <end position="354"/>
    </location>
</feature>
<dbReference type="EMBL" id="CAQQ02095437">
    <property type="status" value="NOT_ANNOTATED_CDS"/>
    <property type="molecule type" value="Genomic_DNA"/>
</dbReference>
<feature type="compositionally biased region" description="Basic and acidic residues" evidence="4">
    <location>
        <begin position="264"/>
        <end position="274"/>
    </location>
</feature>
<evidence type="ECO:0000256" key="2">
    <source>
        <dbReference type="ARBA" id="ARBA00072183"/>
    </source>
</evidence>
<evidence type="ECO:0000313" key="6">
    <source>
        <dbReference type="EnsemblMetazoa" id="MESCA007185-PA"/>
    </source>
</evidence>
<keyword evidence="7" id="KW-1185">Reference proteome</keyword>
<dbReference type="GO" id="GO:0045727">
    <property type="term" value="P:positive regulation of translation"/>
    <property type="evidence" value="ECO:0007669"/>
    <property type="project" value="TreeGrafter"/>
</dbReference>
<feature type="compositionally biased region" description="Low complexity" evidence="4">
    <location>
        <begin position="200"/>
        <end position="234"/>
    </location>
</feature>
<protein>
    <recommendedName>
        <fullName evidence="2">La-related protein 1</fullName>
    </recommendedName>
</protein>
<accession>T1GTY6</accession>
<feature type="region of interest" description="Disordered" evidence="4">
    <location>
        <begin position="190"/>
        <end position="234"/>
    </location>
</feature>
<feature type="compositionally biased region" description="Basic and acidic residues" evidence="4">
    <location>
        <begin position="190"/>
        <end position="199"/>
    </location>
</feature>
<feature type="compositionally biased region" description="Low complexity" evidence="4">
    <location>
        <begin position="159"/>
        <end position="170"/>
    </location>
</feature>
<dbReference type="Proteomes" id="UP000015102">
    <property type="component" value="Unassembled WGS sequence"/>
</dbReference>
<keyword evidence="1 3" id="KW-0694">RNA-binding</keyword>
<feature type="domain" description="HTH La-type RNA-binding" evidence="5">
    <location>
        <begin position="1"/>
        <end position="91"/>
    </location>
</feature>
<evidence type="ECO:0000256" key="3">
    <source>
        <dbReference type="PROSITE-ProRule" id="PRU00332"/>
    </source>
</evidence>
<reference evidence="7" key="1">
    <citation type="submission" date="2013-02" db="EMBL/GenBank/DDBJ databases">
        <authorList>
            <person name="Hughes D."/>
        </authorList>
    </citation>
    <scope>NUCLEOTIDE SEQUENCE</scope>
    <source>
        <strain>Durham</strain>
        <strain evidence="7">NC isolate 2 -- Noor lab</strain>
    </source>
</reference>
<dbReference type="GO" id="GO:0010494">
    <property type="term" value="C:cytoplasmic stress granule"/>
    <property type="evidence" value="ECO:0007669"/>
    <property type="project" value="TreeGrafter"/>
</dbReference>
<dbReference type="InterPro" id="IPR036390">
    <property type="entry name" value="WH_DNA-bd_sf"/>
</dbReference>
<dbReference type="GO" id="GO:0005829">
    <property type="term" value="C:cytosol"/>
    <property type="evidence" value="ECO:0007669"/>
    <property type="project" value="TreeGrafter"/>
</dbReference>
<dbReference type="InterPro" id="IPR036388">
    <property type="entry name" value="WH-like_DNA-bd_sf"/>
</dbReference>
<dbReference type="GO" id="GO:0008187">
    <property type="term" value="F:poly-pyrimidine tract binding"/>
    <property type="evidence" value="ECO:0007669"/>
    <property type="project" value="UniProtKB-ARBA"/>
</dbReference>
<dbReference type="PROSITE" id="PS50961">
    <property type="entry name" value="HTH_LA"/>
    <property type="match status" value="1"/>
</dbReference>
<dbReference type="PANTHER" id="PTHR22792:SF132">
    <property type="entry name" value="LA-RELATED PROTEIN 1"/>
    <property type="match status" value="1"/>
</dbReference>
<feature type="compositionally biased region" description="Low complexity" evidence="4">
    <location>
        <begin position="111"/>
        <end position="141"/>
    </location>
</feature>
<dbReference type="Gene3D" id="1.10.10.10">
    <property type="entry name" value="Winged helix-like DNA-binding domain superfamily/Winged helix DNA-binding domain"/>
    <property type="match status" value="1"/>
</dbReference>
<feature type="compositionally biased region" description="Low complexity" evidence="4">
    <location>
        <begin position="313"/>
        <end position="324"/>
    </location>
</feature>
<dbReference type="SUPFAM" id="SSF46785">
    <property type="entry name" value="Winged helix' DNA-binding domain"/>
    <property type="match status" value="1"/>
</dbReference>
<proteinExistence type="predicted"/>
<dbReference type="STRING" id="36166.T1GTY6"/>